<dbReference type="RefSeq" id="WP_077930026.1">
    <property type="nucleotide sequence ID" value="NZ_CP014687.1"/>
</dbReference>
<dbReference type="SUPFAM" id="SSF53474">
    <property type="entry name" value="alpha/beta-Hydrolases"/>
    <property type="match status" value="1"/>
</dbReference>
<dbReference type="EMBL" id="CP014687">
    <property type="protein sequence ID" value="AQT04099.1"/>
    <property type="molecule type" value="Genomic_DNA"/>
</dbReference>
<proteinExistence type="predicted"/>
<reference evidence="2 3" key="1">
    <citation type="submission" date="2016-03" db="EMBL/GenBank/DDBJ databases">
        <title>Acetic acid bacteria sequencing.</title>
        <authorList>
            <person name="Brandt J."/>
            <person name="Jakob F."/>
            <person name="Vogel R.F."/>
        </authorList>
    </citation>
    <scope>NUCLEOTIDE SEQUENCE [LARGE SCALE GENOMIC DNA]</scope>
    <source>
        <strain evidence="2 3">TMW2.1084</strain>
    </source>
</reference>
<name>A0A1U9LCH6_9PROT</name>
<dbReference type="InterPro" id="IPR000073">
    <property type="entry name" value="AB_hydrolase_1"/>
</dbReference>
<evidence type="ECO:0000313" key="3">
    <source>
        <dbReference type="Proteomes" id="UP000189055"/>
    </source>
</evidence>
<dbReference type="KEGG" id="aper:A0U91_02720"/>
<dbReference type="STRING" id="1076596.A0U91_02720"/>
<sequence>MTAPQLLFVHGWGFGPDVWKPVLKALGQPEACLPDLGYFGASQHEAQRQVEALRSGPRPVLAVGHSLGFLWLLARGNWPEGSRFLGINAFGRFAAGEGFLQGISPRVLARMQAGLMRNPAQVVMDFRTRCGAGPASSEMVCQKTLLEGLTDLRTLDMRPALSRLAGVSGAVSILAGGQDPIVSPDMTRASLPPDLPISWQAEGGHMLPQTHPDICAEAIRRMTLQMLENS</sequence>
<protein>
    <recommendedName>
        <fullName evidence="1">AB hydrolase-1 domain-containing protein</fullName>
    </recommendedName>
</protein>
<gene>
    <name evidence="2" type="ORF">A0U91_02720</name>
</gene>
<accession>A0A1U9LCH6</accession>
<dbReference type="InterPro" id="IPR029058">
    <property type="entry name" value="AB_hydrolase_fold"/>
</dbReference>
<dbReference type="Pfam" id="PF12697">
    <property type="entry name" value="Abhydrolase_6"/>
    <property type="match status" value="1"/>
</dbReference>
<dbReference type="AlphaFoldDB" id="A0A1U9LCH6"/>
<dbReference type="Gene3D" id="3.40.50.1820">
    <property type="entry name" value="alpha/beta hydrolase"/>
    <property type="match status" value="1"/>
</dbReference>
<feature type="domain" description="AB hydrolase-1" evidence="1">
    <location>
        <begin position="6"/>
        <end position="218"/>
    </location>
</feature>
<dbReference type="Proteomes" id="UP000189055">
    <property type="component" value="Chromosome"/>
</dbReference>
<evidence type="ECO:0000259" key="1">
    <source>
        <dbReference type="Pfam" id="PF12697"/>
    </source>
</evidence>
<organism evidence="2 3">
    <name type="scientific">Acetobacter persici</name>
    <dbReference type="NCBI Taxonomy" id="1076596"/>
    <lineage>
        <taxon>Bacteria</taxon>
        <taxon>Pseudomonadati</taxon>
        <taxon>Pseudomonadota</taxon>
        <taxon>Alphaproteobacteria</taxon>
        <taxon>Acetobacterales</taxon>
        <taxon>Acetobacteraceae</taxon>
        <taxon>Acetobacter</taxon>
    </lineage>
</organism>
<evidence type="ECO:0000313" key="2">
    <source>
        <dbReference type="EMBL" id="AQT04099.1"/>
    </source>
</evidence>